<dbReference type="GO" id="GO:0016887">
    <property type="term" value="F:ATP hydrolysis activity"/>
    <property type="evidence" value="ECO:0007669"/>
    <property type="project" value="InterPro"/>
</dbReference>
<dbReference type="InterPro" id="IPR050221">
    <property type="entry name" value="26S_Proteasome_ATPase"/>
</dbReference>
<dbReference type="PANTHER" id="PTHR23073">
    <property type="entry name" value="26S PROTEASOME REGULATORY SUBUNIT"/>
    <property type="match status" value="1"/>
</dbReference>
<protein>
    <recommendedName>
        <fullName evidence="4">AAA+ ATPase domain-containing protein</fullName>
    </recommendedName>
</protein>
<dbReference type="InterPro" id="IPR027417">
    <property type="entry name" value="P-loop_NTPase"/>
</dbReference>
<dbReference type="RefSeq" id="WP_284353390.1">
    <property type="nucleotide sequence ID" value="NZ_BSKF01000001.1"/>
</dbReference>
<reference evidence="5" key="1">
    <citation type="submission" date="2023-01" db="EMBL/GenBank/DDBJ databases">
        <title>Whole-genome sequence of Pseudomonas putida NBRC 14671.</title>
        <authorList>
            <person name="Morohoshi T."/>
            <person name="Someya N."/>
        </authorList>
    </citation>
    <scope>NUCLEOTIDE SEQUENCE</scope>
    <source>
        <strain evidence="5">NBRC 14671</strain>
    </source>
</reference>
<dbReference type="CDD" id="cd19481">
    <property type="entry name" value="RecA-like_protease"/>
    <property type="match status" value="1"/>
</dbReference>
<dbReference type="Gene3D" id="1.10.8.60">
    <property type="match status" value="1"/>
</dbReference>
<dbReference type="AlphaFoldDB" id="A0AA37VS54"/>
<dbReference type="Proteomes" id="UP001161257">
    <property type="component" value="Unassembled WGS sequence"/>
</dbReference>
<proteinExistence type="inferred from homology"/>
<dbReference type="EMBL" id="BSKJ01000002">
    <property type="protein sequence ID" value="GLO34097.1"/>
    <property type="molecule type" value="Genomic_DNA"/>
</dbReference>
<comment type="caution">
    <text evidence="5">The sequence shown here is derived from an EMBL/GenBank/DDBJ whole genome shotgun (WGS) entry which is preliminary data.</text>
</comment>
<name>A0AA37VS54_PSEPU</name>
<keyword evidence="2" id="KW-0547">Nucleotide-binding</keyword>
<dbReference type="SMART" id="SM00382">
    <property type="entry name" value="AAA"/>
    <property type="match status" value="1"/>
</dbReference>
<keyword evidence="3" id="KW-0067">ATP-binding</keyword>
<evidence type="ECO:0000256" key="1">
    <source>
        <dbReference type="ARBA" id="ARBA00006914"/>
    </source>
</evidence>
<feature type="domain" description="AAA+ ATPase" evidence="4">
    <location>
        <begin position="84"/>
        <end position="218"/>
    </location>
</feature>
<dbReference type="SUPFAM" id="SSF52540">
    <property type="entry name" value="P-loop containing nucleoside triphosphate hydrolases"/>
    <property type="match status" value="1"/>
</dbReference>
<accession>A0AA37VS54</accession>
<evidence type="ECO:0000256" key="3">
    <source>
        <dbReference type="ARBA" id="ARBA00022840"/>
    </source>
</evidence>
<organism evidence="5 6">
    <name type="scientific">Pseudomonas putida</name>
    <name type="common">Arthrobacter siderocapsulatus</name>
    <dbReference type="NCBI Taxonomy" id="303"/>
    <lineage>
        <taxon>Bacteria</taxon>
        <taxon>Pseudomonadati</taxon>
        <taxon>Pseudomonadota</taxon>
        <taxon>Gammaproteobacteria</taxon>
        <taxon>Pseudomonadales</taxon>
        <taxon>Pseudomonadaceae</taxon>
        <taxon>Pseudomonas</taxon>
    </lineage>
</organism>
<sequence>MSSNDYLRSKIRPHFLEGLDEQPTAKPAPVEAEFRCVDPRFTLERDVVMSSDLQQQLAEAVAKIECYQTIYVDWGFAAVDPSGKGTILNFYGPPGTGKTLTAEAFAGSLGKKIMLVSIADLESKFMGDTSKNIAAVFRSAQAKDAVLFFDEADTLLGKRLSSVTQGIDNEVNAMRSTLLIELERHEGVVIFATNFAKNYDSAFVSRISQHVSFELPGEQERQAIWAKLLVPGIPLGAERDLLLSAAAQASQGLSGREIRTCMRLALAKAVKTVERPALALVHLQDAIDQVVSALAHLKTNNSKTNTPSLDAARKLLGVS</sequence>
<evidence type="ECO:0000256" key="2">
    <source>
        <dbReference type="ARBA" id="ARBA00022741"/>
    </source>
</evidence>
<comment type="similarity">
    <text evidence="1">Belongs to the AAA ATPase family.</text>
</comment>
<gene>
    <name evidence="5" type="ORF">PPUN14671_09300</name>
</gene>
<evidence type="ECO:0000313" key="5">
    <source>
        <dbReference type="EMBL" id="GLO34097.1"/>
    </source>
</evidence>
<evidence type="ECO:0000313" key="6">
    <source>
        <dbReference type="Proteomes" id="UP001161257"/>
    </source>
</evidence>
<dbReference type="Gene3D" id="3.40.50.300">
    <property type="entry name" value="P-loop containing nucleotide triphosphate hydrolases"/>
    <property type="match status" value="1"/>
</dbReference>
<dbReference type="InterPro" id="IPR003959">
    <property type="entry name" value="ATPase_AAA_core"/>
</dbReference>
<evidence type="ECO:0000259" key="4">
    <source>
        <dbReference type="SMART" id="SM00382"/>
    </source>
</evidence>
<dbReference type="Pfam" id="PF00004">
    <property type="entry name" value="AAA"/>
    <property type="match status" value="1"/>
</dbReference>
<dbReference type="GO" id="GO:0005524">
    <property type="term" value="F:ATP binding"/>
    <property type="evidence" value="ECO:0007669"/>
    <property type="project" value="UniProtKB-KW"/>
</dbReference>
<dbReference type="InterPro" id="IPR003593">
    <property type="entry name" value="AAA+_ATPase"/>
</dbReference>